<dbReference type="EMBL" id="UAUX01000003">
    <property type="protein sequence ID" value="SPZ96892.1"/>
    <property type="molecule type" value="Genomic_DNA"/>
</dbReference>
<accession>A0A2X2JS88</accession>
<keyword evidence="1" id="KW-0472">Membrane</keyword>
<keyword evidence="1" id="KW-0812">Transmembrane</keyword>
<feature type="transmembrane region" description="Helical" evidence="1">
    <location>
        <begin position="71"/>
        <end position="89"/>
    </location>
</feature>
<dbReference type="AlphaFoldDB" id="A0A2X2JS88"/>
<evidence type="ECO:0000313" key="2">
    <source>
        <dbReference type="EMBL" id="SPZ96892.1"/>
    </source>
</evidence>
<keyword evidence="1" id="KW-1133">Transmembrane helix</keyword>
<protein>
    <submittedName>
        <fullName evidence="2">Nucleoside recognition domain protein</fullName>
    </submittedName>
</protein>
<gene>
    <name evidence="2" type="ORF">NCTC7878_00330</name>
</gene>
<sequence length="177" mass="19811">MHHTVLCIHLNKGVALMNQYHSNAQQPSAWRFFVYSLVGILCFFIPFTINGNNTIFVDHVHLAIRSIIGPLMPYVALIMILIGTALPIVRRTFMTSITNLVITLFKVAGAMIGIMYVFKFGPSILFKANYGPFLFEKLMMPLSILIPVGAIALSLLVGYGLLEFVGVYMEPIMRPIF</sequence>
<evidence type="ECO:0000313" key="3">
    <source>
        <dbReference type="Proteomes" id="UP000249913"/>
    </source>
</evidence>
<dbReference type="Proteomes" id="UP000249913">
    <property type="component" value="Unassembled WGS sequence"/>
</dbReference>
<organism evidence="2 3">
    <name type="scientific">Staphylococcus aureus</name>
    <dbReference type="NCBI Taxonomy" id="1280"/>
    <lineage>
        <taxon>Bacteria</taxon>
        <taxon>Bacillati</taxon>
        <taxon>Bacillota</taxon>
        <taxon>Bacilli</taxon>
        <taxon>Bacillales</taxon>
        <taxon>Staphylococcaceae</taxon>
        <taxon>Staphylococcus</taxon>
    </lineage>
</organism>
<name>A0A2X2JS88_STAAU</name>
<feature type="transmembrane region" description="Helical" evidence="1">
    <location>
        <begin position="96"/>
        <end position="118"/>
    </location>
</feature>
<feature type="transmembrane region" description="Helical" evidence="1">
    <location>
        <begin position="32"/>
        <end position="51"/>
    </location>
</feature>
<reference evidence="2 3" key="1">
    <citation type="submission" date="2018-06" db="EMBL/GenBank/DDBJ databases">
        <authorList>
            <consortium name="Pathogen Informatics"/>
            <person name="Doyle S."/>
        </authorList>
    </citation>
    <scope>NUCLEOTIDE SEQUENCE [LARGE SCALE GENOMIC DNA]</scope>
    <source>
        <strain evidence="2 3">NCTC7878</strain>
    </source>
</reference>
<evidence type="ECO:0000256" key="1">
    <source>
        <dbReference type="SAM" id="Phobius"/>
    </source>
</evidence>
<proteinExistence type="predicted"/>
<feature type="transmembrane region" description="Helical" evidence="1">
    <location>
        <begin position="138"/>
        <end position="162"/>
    </location>
</feature>